<reference evidence="7 8" key="1">
    <citation type="submission" date="2018-03" db="EMBL/GenBank/DDBJ databases">
        <title>Genomic Encyclopedia of Archaeal and Bacterial Type Strains, Phase II (KMG-II): from individual species to whole genera.</title>
        <authorList>
            <person name="Goeker M."/>
        </authorList>
    </citation>
    <scope>NUCLEOTIDE SEQUENCE [LARGE SCALE GENOMIC DNA]</scope>
    <source>
        <strain evidence="7 8">DSM 44720</strain>
    </source>
</reference>
<dbReference type="OrthoDB" id="9802264at2"/>
<accession>A0A2T0SVC2</accession>
<dbReference type="NCBIfam" id="TIGR01186">
    <property type="entry name" value="proV"/>
    <property type="match status" value="1"/>
</dbReference>
<dbReference type="InterPro" id="IPR017871">
    <property type="entry name" value="ABC_transporter-like_CS"/>
</dbReference>
<dbReference type="FunFam" id="3.40.50.300:FF:000201">
    <property type="entry name" value="Glycine betaine/L-proline ABC transporter ATP-binding protein"/>
    <property type="match status" value="1"/>
</dbReference>
<dbReference type="PANTHER" id="PTHR43869:SF1">
    <property type="entry name" value="GLYCINE BETAINE_PROLINE BETAINE TRANSPORT SYSTEM ATP-BINDING PROTEIN PROV"/>
    <property type="match status" value="1"/>
</dbReference>
<feature type="domain" description="ABC transporter" evidence="6">
    <location>
        <begin position="45"/>
        <end position="281"/>
    </location>
</feature>
<evidence type="ECO:0000259" key="6">
    <source>
        <dbReference type="PROSITE" id="PS50893"/>
    </source>
</evidence>
<dbReference type="CDD" id="cd03294">
    <property type="entry name" value="ABC_Pro_Gly_Betaine"/>
    <property type="match status" value="1"/>
</dbReference>
<keyword evidence="3" id="KW-0547">Nucleotide-binding</keyword>
<dbReference type="InterPro" id="IPR051921">
    <property type="entry name" value="ABC_osmolyte_uptake_ATP-bind"/>
</dbReference>
<dbReference type="GO" id="GO:0031460">
    <property type="term" value="P:glycine betaine transport"/>
    <property type="evidence" value="ECO:0007669"/>
    <property type="project" value="InterPro"/>
</dbReference>
<sequence length="358" mass="39056">MAAQDVEVGPVGAERPDPVISVRDVWKVFGPKAEGVPGSPELCALSRRELMERTGCTAAVREVGFDVAPGEVFVVMGLSGSGKSTLVRCLTRLVEPTAGQVLFEGEDILAADAKRLRELRRNKFSMVFQHFGLLPHRRVLDNISYGLEIRGVPRAERSRRAMEVVELVGLSGYEKSYPDQLSGGMQQRVGLARALAGDPDVLLFDEPFSALDPLIRRDMQNEVIRLHREVGKTMLFITHDLAEALKLGDRILIMRDGKVVQVGTGDELVGAPVDDYVRDFVRDVPRANVLTLKWIMRDPRPDDVLDGPELGPDVVVRDATRAVLAAAAPVKVVENGELLGIVGDEEILAVVAGQEADA</sequence>
<dbReference type="Gene3D" id="3.40.50.300">
    <property type="entry name" value="P-loop containing nucleotide triphosphate hydrolases"/>
    <property type="match status" value="1"/>
</dbReference>
<organism evidence="7 8">
    <name type="scientific">Umezawaea tangerina</name>
    <dbReference type="NCBI Taxonomy" id="84725"/>
    <lineage>
        <taxon>Bacteria</taxon>
        <taxon>Bacillati</taxon>
        <taxon>Actinomycetota</taxon>
        <taxon>Actinomycetes</taxon>
        <taxon>Pseudonocardiales</taxon>
        <taxon>Pseudonocardiaceae</taxon>
        <taxon>Umezawaea</taxon>
    </lineage>
</organism>
<keyword evidence="4 7" id="KW-0067">ATP-binding</keyword>
<evidence type="ECO:0000256" key="2">
    <source>
        <dbReference type="ARBA" id="ARBA00022448"/>
    </source>
</evidence>
<evidence type="ECO:0000313" key="8">
    <source>
        <dbReference type="Proteomes" id="UP000239494"/>
    </source>
</evidence>
<dbReference type="InterPro" id="IPR003439">
    <property type="entry name" value="ABC_transporter-like_ATP-bd"/>
</dbReference>
<dbReference type="PROSITE" id="PS50893">
    <property type="entry name" value="ABC_TRANSPORTER_2"/>
    <property type="match status" value="1"/>
</dbReference>
<dbReference type="GO" id="GO:0016020">
    <property type="term" value="C:membrane"/>
    <property type="evidence" value="ECO:0007669"/>
    <property type="project" value="InterPro"/>
</dbReference>
<dbReference type="PANTHER" id="PTHR43869">
    <property type="entry name" value="GLYCINE BETAINE/PROLINE BETAINE TRANSPORT SYSTEM ATP-BINDING PROTEIN PROV"/>
    <property type="match status" value="1"/>
</dbReference>
<dbReference type="InterPro" id="IPR027417">
    <property type="entry name" value="P-loop_NTPase"/>
</dbReference>
<dbReference type="SMART" id="SM00382">
    <property type="entry name" value="AAA"/>
    <property type="match status" value="1"/>
</dbReference>
<proteinExistence type="inferred from homology"/>
<dbReference type="RefSeq" id="WP_106191685.1">
    <property type="nucleotide sequence ID" value="NZ_PVTF01000010.1"/>
</dbReference>
<dbReference type="InterPro" id="IPR005892">
    <property type="entry name" value="Gly-betaine_transp_ATP-bd"/>
</dbReference>
<dbReference type="InterPro" id="IPR003593">
    <property type="entry name" value="AAA+_ATPase"/>
</dbReference>
<gene>
    <name evidence="7" type="ORF">CLV43_110178</name>
</gene>
<evidence type="ECO:0000256" key="3">
    <source>
        <dbReference type="ARBA" id="ARBA00022741"/>
    </source>
</evidence>
<evidence type="ECO:0000313" key="7">
    <source>
        <dbReference type="EMBL" id="PRY37367.1"/>
    </source>
</evidence>
<dbReference type="Pfam" id="PF00005">
    <property type="entry name" value="ABC_tran"/>
    <property type="match status" value="1"/>
</dbReference>
<keyword evidence="2" id="KW-0813">Transport</keyword>
<dbReference type="GO" id="GO:0016887">
    <property type="term" value="F:ATP hydrolysis activity"/>
    <property type="evidence" value="ECO:0007669"/>
    <property type="project" value="InterPro"/>
</dbReference>
<dbReference type="Proteomes" id="UP000239494">
    <property type="component" value="Unassembled WGS sequence"/>
</dbReference>
<evidence type="ECO:0000256" key="1">
    <source>
        <dbReference type="ARBA" id="ARBA00005417"/>
    </source>
</evidence>
<evidence type="ECO:0000256" key="5">
    <source>
        <dbReference type="ARBA" id="ARBA00023122"/>
    </source>
</evidence>
<dbReference type="EMBL" id="PVTF01000010">
    <property type="protein sequence ID" value="PRY37367.1"/>
    <property type="molecule type" value="Genomic_DNA"/>
</dbReference>
<comment type="caution">
    <text evidence="7">The sequence shown here is derived from an EMBL/GenBank/DDBJ whole genome shotgun (WGS) entry which is preliminary data.</text>
</comment>
<dbReference type="SUPFAM" id="SSF52540">
    <property type="entry name" value="P-loop containing nucleoside triphosphate hydrolases"/>
    <property type="match status" value="1"/>
</dbReference>
<dbReference type="AlphaFoldDB" id="A0A2T0SVC2"/>
<name>A0A2T0SVC2_9PSEU</name>
<dbReference type="PROSITE" id="PS00211">
    <property type="entry name" value="ABC_TRANSPORTER_1"/>
    <property type="match status" value="1"/>
</dbReference>
<keyword evidence="8" id="KW-1185">Reference proteome</keyword>
<keyword evidence="5" id="KW-0129">CBS domain</keyword>
<comment type="similarity">
    <text evidence="1">Belongs to the ABC transporter superfamily.</text>
</comment>
<protein>
    <submittedName>
        <fullName evidence="7">Glycine betaine/proline transport system ATP-binding protein</fullName>
    </submittedName>
</protein>
<evidence type="ECO:0000256" key="4">
    <source>
        <dbReference type="ARBA" id="ARBA00022840"/>
    </source>
</evidence>
<dbReference type="GO" id="GO:0006970">
    <property type="term" value="P:response to osmotic stress"/>
    <property type="evidence" value="ECO:0007669"/>
    <property type="project" value="UniProtKB-ARBA"/>
</dbReference>
<dbReference type="GO" id="GO:0005524">
    <property type="term" value="F:ATP binding"/>
    <property type="evidence" value="ECO:0007669"/>
    <property type="project" value="UniProtKB-KW"/>
</dbReference>